<keyword evidence="3" id="KW-0862">Zinc</keyword>
<dbReference type="AlphaFoldDB" id="A0A8J2RIL5"/>
<dbReference type="PROSITE" id="PS50865">
    <property type="entry name" value="ZF_MYND_2"/>
    <property type="match status" value="1"/>
</dbReference>
<sequence>MDYEEDQLIGQTRLCQLEELASDRWLLHHQAVVQLSLKAVSQTAQLREETVYTKLMEAEKVSLLVYDAILIEIWREEILPHLLKTESSLSPLMIYSVLYHEGAVISLLELLLYHSAACEALGDSIVDLIDYCHRTLLRSASSSSRNHPSLADSPILKHLDVSHLEANIAIRCIAILRFLAGHADNLSEIVTSRMLTTTDVPLLAVQLLMDQQPWIRRIKRSSDDESGSRNNVEEDDDDDGEMFEIYDNGEWRRCSHDEASGSSIGGQIHPVAAHLWLLLLSLLMSPVAPRKYELNDFRCQQLLKLRSSLNSYVIDQIPPLAEFEQWLVQISVVGAHQVWRHSGSTQQKPFILELVAEMRQLLLKQLAVKWTTILDGQRQFLSDESPETVHRLAAIYDPEHLETTFNHCTASRDEPTTSAAEEAQITSRQISVNATCTLCSKQALHRCSRCRRQHYCSKECQVADWPNHKSDCKPALKPLTRREGGHLNLLVQH</sequence>
<dbReference type="GO" id="GO:0044458">
    <property type="term" value="P:motile cilium assembly"/>
    <property type="evidence" value="ECO:0007669"/>
    <property type="project" value="TreeGrafter"/>
</dbReference>
<evidence type="ECO:0000259" key="6">
    <source>
        <dbReference type="PROSITE" id="PS50865"/>
    </source>
</evidence>
<dbReference type="PANTHER" id="PTHR13244:SF7">
    <property type="entry name" value="ZINC FINGER MYND DOMAIN-CONTAINING PROTEIN 10"/>
    <property type="match status" value="1"/>
</dbReference>
<dbReference type="GO" id="GO:0036159">
    <property type="term" value="P:inner dynein arm assembly"/>
    <property type="evidence" value="ECO:0007669"/>
    <property type="project" value="TreeGrafter"/>
</dbReference>
<evidence type="ECO:0000256" key="3">
    <source>
        <dbReference type="ARBA" id="ARBA00022833"/>
    </source>
</evidence>
<protein>
    <recommendedName>
        <fullName evidence="6">MYND-type domain-containing protein</fullName>
    </recommendedName>
</protein>
<evidence type="ECO:0000256" key="2">
    <source>
        <dbReference type="ARBA" id="ARBA00022771"/>
    </source>
</evidence>
<dbReference type="GO" id="GO:0034451">
    <property type="term" value="C:centriolar satellite"/>
    <property type="evidence" value="ECO:0007669"/>
    <property type="project" value="TreeGrafter"/>
</dbReference>
<evidence type="ECO:0000256" key="1">
    <source>
        <dbReference type="ARBA" id="ARBA00022723"/>
    </source>
</evidence>
<dbReference type="Proteomes" id="UP000789390">
    <property type="component" value="Unassembled WGS sequence"/>
</dbReference>
<dbReference type="GO" id="GO:0005737">
    <property type="term" value="C:cytoplasm"/>
    <property type="evidence" value="ECO:0007669"/>
    <property type="project" value="TreeGrafter"/>
</dbReference>
<dbReference type="InterPro" id="IPR002893">
    <property type="entry name" value="Znf_MYND"/>
</dbReference>
<keyword evidence="2 4" id="KW-0863">Zinc-finger</keyword>
<feature type="domain" description="MYND-type" evidence="6">
    <location>
        <begin position="436"/>
        <end position="472"/>
    </location>
</feature>
<comment type="caution">
    <text evidence="7">The sequence shown here is derived from an EMBL/GenBank/DDBJ whole genome shotgun (WGS) entry which is preliminary data.</text>
</comment>
<dbReference type="Pfam" id="PF01753">
    <property type="entry name" value="zf-MYND"/>
    <property type="match status" value="1"/>
</dbReference>
<dbReference type="EMBL" id="CAKKLH010000115">
    <property type="protein sequence ID" value="CAH0103833.1"/>
    <property type="molecule type" value="Genomic_DNA"/>
</dbReference>
<proteinExistence type="predicted"/>
<keyword evidence="8" id="KW-1185">Reference proteome</keyword>
<dbReference type="Gene3D" id="6.10.140.2220">
    <property type="match status" value="1"/>
</dbReference>
<feature type="region of interest" description="Disordered" evidence="5">
    <location>
        <begin position="219"/>
        <end position="241"/>
    </location>
</feature>
<dbReference type="SUPFAM" id="SSF144232">
    <property type="entry name" value="HIT/MYND zinc finger-like"/>
    <property type="match status" value="1"/>
</dbReference>
<dbReference type="PANTHER" id="PTHR13244">
    <property type="entry name" value="ZINC FINGER MYND DOMAIN CONTAINING PROTEIN 10"/>
    <property type="match status" value="1"/>
</dbReference>
<gene>
    <name evidence="7" type="ORF">DGAL_LOCUS6507</name>
</gene>
<evidence type="ECO:0000313" key="7">
    <source>
        <dbReference type="EMBL" id="CAH0103833.1"/>
    </source>
</evidence>
<evidence type="ECO:0000256" key="4">
    <source>
        <dbReference type="PROSITE-ProRule" id="PRU00134"/>
    </source>
</evidence>
<dbReference type="GO" id="GO:0036158">
    <property type="term" value="P:outer dynein arm assembly"/>
    <property type="evidence" value="ECO:0007669"/>
    <property type="project" value="TreeGrafter"/>
</dbReference>
<keyword evidence="1" id="KW-0479">Metal-binding</keyword>
<dbReference type="PROSITE" id="PS01360">
    <property type="entry name" value="ZF_MYND_1"/>
    <property type="match status" value="1"/>
</dbReference>
<dbReference type="InterPro" id="IPR052298">
    <property type="entry name" value="ZMYND10"/>
</dbReference>
<dbReference type="OrthoDB" id="432970at2759"/>
<name>A0A8J2RIL5_9CRUS</name>
<evidence type="ECO:0000256" key="5">
    <source>
        <dbReference type="SAM" id="MobiDB-lite"/>
    </source>
</evidence>
<evidence type="ECO:0000313" key="8">
    <source>
        <dbReference type="Proteomes" id="UP000789390"/>
    </source>
</evidence>
<accession>A0A8J2RIL5</accession>
<dbReference type="GO" id="GO:0008270">
    <property type="term" value="F:zinc ion binding"/>
    <property type="evidence" value="ECO:0007669"/>
    <property type="project" value="UniProtKB-KW"/>
</dbReference>
<organism evidence="7 8">
    <name type="scientific">Daphnia galeata</name>
    <dbReference type="NCBI Taxonomy" id="27404"/>
    <lineage>
        <taxon>Eukaryota</taxon>
        <taxon>Metazoa</taxon>
        <taxon>Ecdysozoa</taxon>
        <taxon>Arthropoda</taxon>
        <taxon>Crustacea</taxon>
        <taxon>Branchiopoda</taxon>
        <taxon>Diplostraca</taxon>
        <taxon>Cladocera</taxon>
        <taxon>Anomopoda</taxon>
        <taxon>Daphniidae</taxon>
        <taxon>Daphnia</taxon>
    </lineage>
</organism>
<reference evidence="7" key="1">
    <citation type="submission" date="2021-11" db="EMBL/GenBank/DDBJ databases">
        <authorList>
            <person name="Schell T."/>
        </authorList>
    </citation>
    <scope>NUCLEOTIDE SEQUENCE</scope>
    <source>
        <strain evidence="7">M5</strain>
    </source>
</reference>